<comment type="caution">
    <text evidence="2">The sequence shown here is derived from an EMBL/GenBank/DDBJ whole genome shotgun (WGS) entry which is preliminary data.</text>
</comment>
<reference evidence="2 3" key="1">
    <citation type="submission" date="2019-08" db="EMBL/GenBank/DDBJ databases">
        <title>The genome of the soybean aphid Biotype 1, its phylome, world population structure and adaptation to the North American continent.</title>
        <authorList>
            <person name="Giordano R."/>
            <person name="Donthu R.K."/>
            <person name="Hernandez A.G."/>
            <person name="Wright C.L."/>
            <person name="Zimin A.V."/>
        </authorList>
    </citation>
    <scope>NUCLEOTIDE SEQUENCE [LARGE SCALE GENOMIC DNA]</scope>
    <source>
        <tissue evidence="2">Whole aphids</tissue>
    </source>
</reference>
<dbReference type="AlphaFoldDB" id="A0A6G0TMN9"/>
<keyword evidence="1" id="KW-0472">Membrane</keyword>
<evidence type="ECO:0000313" key="2">
    <source>
        <dbReference type="EMBL" id="KAE9535611.1"/>
    </source>
</evidence>
<keyword evidence="1" id="KW-1133">Transmembrane helix</keyword>
<keyword evidence="3" id="KW-1185">Reference proteome</keyword>
<protein>
    <submittedName>
        <fullName evidence="2">Uncharacterized protein</fullName>
    </submittedName>
</protein>
<name>A0A6G0TMN9_APHGL</name>
<evidence type="ECO:0000313" key="3">
    <source>
        <dbReference type="Proteomes" id="UP000475862"/>
    </source>
</evidence>
<proteinExistence type="predicted"/>
<feature type="transmembrane region" description="Helical" evidence="1">
    <location>
        <begin position="44"/>
        <end position="63"/>
    </location>
</feature>
<accession>A0A6G0TMN9</accession>
<gene>
    <name evidence="2" type="ORF">AGLY_007512</name>
</gene>
<organism evidence="2 3">
    <name type="scientific">Aphis glycines</name>
    <name type="common">Soybean aphid</name>
    <dbReference type="NCBI Taxonomy" id="307491"/>
    <lineage>
        <taxon>Eukaryota</taxon>
        <taxon>Metazoa</taxon>
        <taxon>Ecdysozoa</taxon>
        <taxon>Arthropoda</taxon>
        <taxon>Hexapoda</taxon>
        <taxon>Insecta</taxon>
        <taxon>Pterygota</taxon>
        <taxon>Neoptera</taxon>
        <taxon>Paraneoptera</taxon>
        <taxon>Hemiptera</taxon>
        <taxon>Sternorrhyncha</taxon>
        <taxon>Aphidomorpha</taxon>
        <taxon>Aphidoidea</taxon>
        <taxon>Aphididae</taxon>
        <taxon>Aphidini</taxon>
        <taxon>Aphis</taxon>
        <taxon>Aphis</taxon>
    </lineage>
</organism>
<dbReference type="EMBL" id="VYZN01000025">
    <property type="protein sequence ID" value="KAE9535611.1"/>
    <property type="molecule type" value="Genomic_DNA"/>
</dbReference>
<dbReference type="Proteomes" id="UP000475862">
    <property type="component" value="Unassembled WGS sequence"/>
</dbReference>
<feature type="non-terminal residue" evidence="2">
    <location>
        <position position="266"/>
    </location>
</feature>
<keyword evidence="1" id="KW-0812">Transmembrane</keyword>
<sequence>MTTTRQPKTHSCREKIQKNSVLSVSLVCSKNDFARLIFANRHRVVILLIAILFFVFDIVNNFYNSFLFSPVRFIYYPPPPHAIISQTTTQPCRAPSSQWVLAQPPNEHRCCRKNERCCVFNVAPSQMDRDNVTAMETDKIVDDDIGSPQVGKQINVTINQGLKTIIVLPIANSDALLFCYFETSTKHLARLRERLFTNLSWNYTVKLINYKKHLTFQYFFKQNRDGCFITKNTPLPLFLINRKVRYFLKTTHLSLTRRFLSNLLST</sequence>
<evidence type="ECO:0000256" key="1">
    <source>
        <dbReference type="SAM" id="Phobius"/>
    </source>
</evidence>